<feature type="compositionally biased region" description="Low complexity" evidence="3">
    <location>
        <begin position="51"/>
        <end position="61"/>
    </location>
</feature>
<dbReference type="Proteomes" id="UP000572817">
    <property type="component" value="Unassembled WGS sequence"/>
</dbReference>
<keyword evidence="2" id="KW-0560">Oxidoreductase</keyword>
<gene>
    <name evidence="5" type="ORF">GTA08_BOTSDO03473</name>
</gene>
<dbReference type="InterPro" id="IPR036291">
    <property type="entry name" value="NAD(P)-bd_dom_sf"/>
</dbReference>
<dbReference type="GO" id="GO:0016491">
    <property type="term" value="F:oxidoreductase activity"/>
    <property type="evidence" value="ECO:0007669"/>
    <property type="project" value="UniProtKB-KW"/>
</dbReference>
<evidence type="ECO:0000259" key="4">
    <source>
        <dbReference type="Pfam" id="PF05368"/>
    </source>
</evidence>
<comment type="caution">
    <text evidence="5">The sequence shown here is derived from an EMBL/GenBank/DDBJ whole genome shotgun (WGS) entry which is preliminary data.</text>
</comment>
<feature type="domain" description="NmrA-like" evidence="4">
    <location>
        <begin position="70"/>
        <end position="145"/>
    </location>
</feature>
<accession>A0A8H4IVX7</accession>
<dbReference type="Gene3D" id="3.90.25.10">
    <property type="entry name" value="UDP-galactose 4-epimerase, domain 1"/>
    <property type="match status" value="1"/>
</dbReference>
<keyword evidence="1" id="KW-0521">NADP</keyword>
<organism evidence="5 6">
    <name type="scientific">Botryosphaeria dothidea</name>
    <dbReference type="NCBI Taxonomy" id="55169"/>
    <lineage>
        <taxon>Eukaryota</taxon>
        <taxon>Fungi</taxon>
        <taxon>Dikarya</taxon>
        <taxon>Ascomycota</taxon>
        <taxon>Pezizomycotina</taxon>
        <taxon>Dothideomycetes</taxon>
        <taxon>Dothideomycetes incertae sedis</taxon>
        <taxon>Botryosphaeriales</taxon>
        <taxon>Botryosphaeriaceae</taxon>
        <taxon>Botryosphaeria</taxon>
    </lineage>
</organism>
<keyword evidence="6" id="KW-1185">Reference proteome</keyword>
<evidence type="ECO:0000256" key="2">
    <source>
        <dbReference type="ARBA" id="ARBA00023002"/>
    </source>
</evidence>
<dbReference type="SUPFAM" id="SSF51735">
    <property type="entry name" value="NAD(P)-binding Rossmann-fold domains"/>
    <property type="match status" value="1"/>
</dbReference>
<evidence type="ECO:0000256" key="3">
    <source>
        <dbReference type="SAM" id="MobiDB-lite"/>
    </source>
</evidence>
<protein>
    <recommendedName>
        <fullName evidence="4">NmrA-like domain-containing protein</fullName>
    </recommendedName>
</protein>
<sequence>MVHPDRAHSGLAIRNILVIGDTDIAHSILHQLRHLDPPRELTLLTGPTQTPSSASASAPAPRHLTTDFSAQSLREALGGQDLVISTDHGGDYGLQTRIVNAAVAAGVTRFVPHEFGQDSRNEGVQGRLPPHAERARLIKYLRAMESEGAEVQRNGGEEHVEVEASSGYHNPFSWVALATGTILDKKLVNGNLGFDIKWQSATVHGTGKEEFAVSSLEWVGRSVARAVERWESVRNQYLYAAGCVTTADKVVECLQKITGKEWGVGRVDVDDCVKEAERCLKRGFPDAGIFLMERSVLYDTALGAVESFNTTKANDVLGIGEEKVEEIVGKALHEFEHHGKAECGCS</sequence>
<dbReference type="InterPro" id="IPR051609">
    <property type="entry name" value="NmrA/Isoflavone_reductase-like"/>
</dbReference>
<dbReference type="Pfam" id="PF05368">
    <property type="entry name" value="NmrA"/>
    <property type="match status" value="1"/>
</dbReference>
<name>A0A8H4IVX7_9PEZI</name>
<evidence type="ECO:0000313" key="6">
    <source>
        <dbReference type="Proteomes" id="UP000572817"/>
    </source>
</evidence>
<dbReference type="Gene3D" id="3.40.50.720">
    <property type="entry name" value="NAD(P)-binding Rossmann-like Domain"/>
    <property type="match status" value="1"/>
</dbReference>
<dbReference type="AlphaFoldDB" id="A0A8H4IVX7"/>
<reference evidence="5" key="1">
    <citation type="submission" date="2020-04" db="EMBL/GenBank/DDBJ databases">
        <title>Genome Assembly and Annotation of Botryosphaeria dothidea sdau 11-99, a Latent Pathogen of Apple Fruit Ring Rot in China.</title>
        <authorList>
            <person name="Yu C."/>
            <person name="Diao Y."/>
            <person name="Lu Q."/>
            <person name="Zhao J."/>
            <person name="Cui S."/>
            <person name="Peng C."/>
            <person name="He B."/>
            <person name="Liu H."/>
        </authorList>
    </citation>
    <scope>NUCLEOTIDE SEQUENCE [LARGE SCALE GENOMIC DNA]</scope>
    <source>
        <strain evidence="5">Sdau11-99</strain>
    </source>
</reference>
<dbReference type="PANTHER" id="PTHR47706:SF10">
    <property type="entry name" value="NMRA-LIKE DOMAIN-CONTAINING PROTEIN"/>
    <property type="match status" value="1"/>
</dbReference>
<dbReference type="InterPro" id="IPR008030">
    <property type="entry name" value="NmrA-like"/>
</dbReference>
<dbReference type="EMBL" id="WWBZ02000022">
    <property type="protein sequence ID" value="KAF4308600.1"/>
    <property type="molecule type" value="Genomic_DNA"/>
</dbReference>
<feature type="region of interest" description="Disordered" evidence="3">
    <location>
        <begin position="41"/>
        <end position="62"/>
    </location>
</feature>
<proteinExistence type="predicted"/>
<evidence type="ECO:0000256" key="1">
    <source>
        <dbReference type="ARBA" id="ARBA00022857"/>
    </source>
</evidence>
<dbReference type="OrthoDB" id="9984533at2759"/>
<evidence type="ECO:0000313" key="5">
    <source>
        <dbReference type="EMBL" id="KAF4308600.1"/>
    </source>
</evidence>
<dbReference type="PANTHER" id="PTHR47706">
    <property type="entry name" value="NMRA-LIKE FAMILY PROTEIN"/>
    <property type="match status" value="1"/>
</dbReference>